<dbReference type="EMBL" id="LVHF01000012">
    <property type="protein sequence ID" value="OAN18218.1"/>
    <property type="molecule type" value="Genomic_DNA"/>
</dbReference>
<protein>
    <recommendedName>
        <fullName evidence="5">PEP-CTERM sorting domain-containing protein</fullName>
    </recommendedName>
</protein>
<evidence type="ECO:0000313" key="3">
    <source>
        <dbReference type="EMBL" id="OAN18218.1"/>
    </source>
</evidence>
<dbReference type="NCBIfam" id="NF038131">
    <property type="entry name" value="choice_anch_K"/>
    <property type="match status" value="1"/>
</dbReference>
<keyword evidence="1" id="KW-0812">Transmembrane</keyword>
<keyword evidence="1" id="KW-0472">Membrane</keyword>
<dbReference type="RefSeq" id="WP_068328444.1">
    <property type="nucleotide sequence ID" value="NZ_LVHF01000012.1"/>
</dbReference>
<keyword evidence="1" id="KW-1133">Transmembrane helix</keyword>
<dbReference type="AlphaFoldDB" id="A0A178KLF4"/>
<organism evidence="3 4">
    <name type="scientific">Photobacterium jeanii</name>
    <dbReference type="NCBI Taxonomy" id="858640"/>
    <lineage>
        <taxon>Bacteria</taxon>
        <taxon>Pseudomonadati</taxon>
        <taxon>Pseudomonadota</taxon>
        <taxon>Gammaproteobacteria</taxon>
        <taxon>Vibrionales</taxon>
        <taxon>Vibrionaceae</taxon>
        <taxon>Photobacterium</taxon>
    </lineage>
</organism>
<evidence type="ECO:0000313" key="4">
    <source>
        <dbReference type="Proteomes" id="UP000078503"/>
    </source>
</evidence>
<gene>
    <name evidence="3" type="ORF">A3K86_04795</name>
</gene>
<evidence type="ECO:0000256" key="1">
    <source>
        <dbReference type="SAM" id="Phobius"/>
    </source>
</evidence>
<keyword evidence="2" id="KW-0732">Signal</keyword>
<evidence type="ECO:0008006" key="5">
    <source>
        <dbReference type="Google" id="ProtNLM"/>
    </source>
</evidence>
<name>A0A178KLF4_9GAMM</name>
<feature type="chain" id="PRO_5008090429" description="PEP-CTERM sorting domain-containing protein" evidence="2">
    <location>
        <begin position="23"/>
        <end position="262"/>
    </location>
</feature>
<feature type="signal peptide" evidence="2">
    <location>
        <begin position="1"/>
        <end position="22"/>
    </location>
</feature>
<comment type="caution">
    <text evidence="3">The sequence shown here is derived from an EMBL/GenBank/DDBJ whole genome shotgun (WGS) entry which is preliminary data.</text>
</comment>
<dbReference type="NCBIfam" id="NF038125">
    <property type="entry name" value="PEP_CTERM_THxN"/>
    <property type="match status" value="1"/>
</dbReference>
<feature type="transmembrane region" description="Helical" evidence="1">
    <location>
        <begin position="230"/>
        <end position="250"/>
    </location>
</feature>
<reference evidence="3 4" key="1">
    <citation type="submission" date="2016-03" db="EMBL/GenBank/DDBJ databases">
        <title>Photobacterium proteolyticum sp. nov. a protease producing bacterium isolated from ocean sediments of Laizhou Bay.</title>
        <authorList>
            <person name="Li Y."/>
        </authorList>
    </citation>
    <scope>NUCLEOTIDE SEQUENCE [LARGE SCALE GENOMIC DNA]</scope>
    <source>
        <strain evidence="3 4">R-40508</strain>
    </source>
</reference>
<dbReference type="STRING" id="858640.A3K86_04795"/>
<accession>A0A178KLF4</accession>
<dbReference type="InterPro" id="IPR047995">
    <property type="entry name" value="Choice_anch_K"/>
</dbReference>
<dbReference type="OrthoDB" id="5815247at2"/>
<keyword evidence="4" id="KW-1185">Reference proteome</keyword>
<sequence length="262" mass="28265">MTQGIKALLAPLLLCTAVSASAVEIKFSGFEANWENISARSGGGQPTTGGTTSAPTLRWGLAATSSGKSGYNFSSQNPFSIEFDVSQAQSNDFILGTFTHLNNPIYSSGSSLFSADLRLSTDIEIDGQAINDIDFLFNFDHDETPNSANPCRYGPTGQTGINSNGCADRVDASTASFSDTFLINNIEYTLNIRGFEVGGQFIERFLTKERVRNQAFIVANVSAVGGTPQVISSPLPITLFASGLFAIFWLRRNQQSRKNHSY</sequence>
<evidence type="ECO:0000256" key="2">
    <source>
        <dbReference type="SAM" id="SignalP"/>
    </source>
</evidence>
<dbReference type="Proteomes" id="UP000078503">
    <property type="component" value="Unassembled WGS sequence"/>
</dbReference>
<proteinExistence type="predicted"/>